<dbReference type="CDD" id="cd00054">
    <property type="entry name" value="EGF_CA"/>
    <property type="match status" value="7"/>
</dbReference>
<evidence type="ECO:0000256" key="2">
    <source>
        <dbReference type="ARBA" id="ARBA00022536"/>
    </source>
</evidence>
<evidence type="ECO:0000259" key="10">
    <source>
        <dbReference type="PROSITE" id="PS50287"/>
    </source>
</evidence>
<comment type="subcellular location">
    <subcellularLocation>
        <location evidence="1">Membrane</location>
    </subcellularLocation>
</comment>
<keyword evidence="3" id="KW-0677">Repeat</keyword>
<dbReference type="SMART" id="SM00216">
    <property type="entry name" value="VWD"/>
    <property type="match status" value="1"/>
</dbReference>
<protein>
    <submittedName>
        <fullName evidence="14">MLP-like protein</fullName>
    </submittedName>
</protein>
<feature type="domain" description="EGF-like" evidence="9">
    <location>
        <begin position="2722"/>
        <end position="2763"/>
    </location>
</feature>
<accession>A0ABY7FQ12</accession>
<evidence type="ECO:0000256" key="3">
    <source>
        <dbReference type="ARBA" id="ARBA00022737"/>
    </source>
</evidence>
<dbReference type="InterPro" id="IPR000742">
    <property type="entry name" value="EGF"/>
</dbReference>
<feature type="domain" description="EGF-like" evidence="9">
    <location>
        <begin position="2935"/>
        <end position="2977"/>
    </location>
</feature>
<proteinExistence type="predicted"/>
<dbReference type="InterPro" id="IPR000152">
    <property type="entry name" value="EGF-type_Asp/Asn_hydroxyl_site"/>
</dbReference>
<evidence type="ECO:0000256" key="5">
    <source>
        <dbReference type="ARBA" id="ARBA00023157"/>
    </source>
</evidence>
<feature type="domain" description="SRCR" evidence="10">
    <location>
        <begin position="1216"/>
        <end position="1321"/>
    </location>
</feature>
<dbReference type="PROSITE" id="PS01187">
    <property type="entry name" value="EGF_CA"/>
    <property type="match status" value="3"/>
</dbReference>
<feature type="domain" description="SRCR" evidence="10">
    <location>
        <begin position="720"/>
        <end position="845"/>
    </location>
</feature>
<dbReference type="Gene3D" id="2.10.70.10">
    <property type="entry name" value="Complement Module, domain 1"/>
    <property type="match status" value="4"/>
</dbReference>
<dbReference type="PROSITE" id="PS50026">
    <property type="entry name" value="EGF_3"/>
    <property type="match status" value="4"/>
</dbReference>
<feature type="domain" description="SRCR" evidence="10">
    <location>
        <begin position="96"/>
        <end position="201"/>
    </location>
</feature>
<comment type="caution">
    <text evidence="7">Lacks conserved residue(s) required for the propagation of feature annotation.</text>
</comment>
<dbReference type="InterPro" id="IPR001846">
    <property type="entry name" value="VWF_type-D"/>
</dbReference>
<dbReference type="PRINTS" id="PR00258">
    <property type="entry name" value="SPERACTRCPTR"/>
</dbReference>
<dbReference type="SUPFAM" id="SSF57196">
    <property type="entry name" value="EGF/Laminin"/>
    <property type="match status" value="1"/>
</dbReference>
<feature type="domain" description="EGF-like" evidence="9">
    <location>
        <begin position="2764"/>
        <end position="2803"/>
    </location>
</feature>
<reference evidence="14" key="1">
    <citation type="submission" date="2022-11" db="EMBL/GenBank/DDBJ databases">
        <title>Centuries of genome instability and evolution in soft-shell clam transmissible cancer (bioRxiv).</title>
        <authorList>
            <person name="Hart S.F.M."/>
            <person name="Yonemitsu M.A."/>
            <person name="Giersch R.M."/>
            <person name="Beal B.F."/>
            <person name="Arriagada G."/>
            <person name="Davis B.W."/>
            <person name="Ostrander E.A."/>
            <person name="Goff S.P."/>
            <person name="Metzger M.J."/>
        </authorList>
    </citation>
    <scope>NUCLEOTIDE SEQUENCE</scope>
    <source>
        <strain evidence="14">MELC-2E11</strain>
        <tissue evidence="14">Siphon/mantle</tissue>
    </source>
</reference>
<dbReference type="InterPro" id="IPR049883">
    <property type="entry name" value="NOTCH1_EGF-like"/>
</dbReference>
<keyword evidence="4" id="KW-0472">Membrane</keyword>
<evidence type="ECO:0000256" key="7">
    <source>
        <dbReference type="PROSITE-ProRule" id="PRU00196"/>
    </source>
</evidence>
<keyword evidence="8" id="KW-0768">Sushi</keyword>
<dbReference type="PROSITE" id="PS01186">
    <property type="entry name" value="EGF_2"/>
    <property type="match status" value="8"/>
</dbReference>
<dbReference type="InterPro" id="IPR024730">
    <property type="entry name" value="MSP1_EGF_1"/>
</dbReference>
<dbReference type="PROSITE" id="PS51233">
    <property type="entry name" value="VWFD"/>
    <property type="match status" value="1"/>
</dbReference>
<dbReference type="Pfam" id="PF12946">
    <property type="entry name" value="EGF_MSP1_1"/>
    <property type="match status" value="1"/>
</dbReference>
<feature type="domain" description="Sushi" evidence="12">
    <location>
        <begin position="1433"/>
        <end position="1489"/>
    </location>
</feature>
<dbReference type="SUPFAM" id="SSF56487">
    <property type="entry name" value="SRCR-like"/>
    <property type="match status" value="7"/>
</dbReference>
<organism evidence="14 15">
    <name type="scientific">Mya arenaria</name>
    <name type="common">Soft-shell clam</name>
    <dbReference type="NCBI Taxonomy" id="6604"/>
    <lineage>
        <taxon>Eukaryota</taxon>
        <taxon>Metazoa</taxon>
        <taxon>Spiralia</taxon>
        <taxon>Lophotrochozoa</taxon>
        <taxon>Mollusca</taxon>
        <taxon>Bivalvia</taxon>
        <taxon>Autobranchia</taxon>
        <taxon>Heteroconchia</taxon>
        <taxon>Euheterodonta</taxon>
        <taxon>Imparidentia</taxon>
        <taxon>Neoheterodontei</taxon>
        <taxon>Myida</taxon>
        <taxon>Myoidea</taxon>
        <taxon>Myidae</taxon>
        <taxon>Mya</taxon>
    </lineage>
</organism>
<dbReference type="PROSITE" id="PS50856">
    <property type="entry name" value="AMOP"/>
    <property type="match status" value="1"/>
</dbReference>
<dbReference type="InterPro" id="IPR035976">
    <property type="entry name" value="Sushi/SCR/CCP_sf"/>
</dbReference>
<evidence type="ECO:0000256" key="1">
    <source>
        <dbReference type="ARBA" id="ARBA00004370"/>
    </source>
</evidence>
<feature type="disulfide bond" evidence="7">
    <location>
        <begin position="1292"/>
        <end position="1302"/>
    </location>
</feature>
<dbReference type="Pfam" id="PF07645">
    <property type="entry name" value="EGF_CA"/>
    <property type="match status" value="6"/>
</dbReference>
<dbReference type="InterPro" id="IPR001190">
    <property type="entry name" value="SRCR"/>
</dbReference>
<feature type="domain" description="VWFD" evidence="13">
    <location>
        <begin position="1922"/>
        <end position="2124"/>
    </location>
</feature>
<dbReference type="EMBL" id="CP111024">
    <property type="protein sequence ID" value="WAR23702.1"/>
    <property type="molecule type" value="Genomic_DNA"/>
</dbReference>
<dbReference type="InterPro" id="IPR001881">
    <property type="entry name" value="EGF-like_Ca-bd_dom"/>
</dbReference>
<dbReference type="PANTHER" id="PTHR48071:SF18">
    <property type="entry name" value="DELETED IN MALIGNANT BRAIN TUMORS 1 PROTEIN-RELATED"/>
    <property type="match status" value="1"/>
</dbReference>
<dbReference type="SMART" id="SM00539">
    <property type="entry name" value="NIDO"/>
    <property type="match status" value="1"/>
</dbReference>
<feature type="domain" description="SRCR" evidence="10">
    <location>
        <begin position="1052"/>
        <end position="1181"/>
    </location>
</feature>
<dbReference type="Proteomes" id="UP001164746">
    <property type="component" value="Chromosome 13"/>
</dbReference>
<name>A0ABY7FQ12_MYAAR</name>
<feature type="domain" description="Sushi" evidence="12">
    <location>
        <begin position="1377"/>
        <end position="1432"/>
    </location>
</feature>
<feature type="domain" description="Sushi" evidence="12">
    <location>
        <begin position="1490"/>
        <end position="1546"/>
    </location>
</feature>
<feature type="disulfide bond" evidence="6">
    <location>
        <begin position="2768"/>
        <end position="2778"/>
    </location>
</feature>
<dbReference type="PROSITE" id="PS00010">
    <property type="entry name" value="ASX_HYDROXYL"/>
    <property type="match status" value="7"/>
</dbReference>
<dbReference type="SMART" id="SM00032">
    <property type="entry name" value="CCP"/>
    <property type="match status" value="6"/>
</dbReference>
<dbReference type="InterPro" id="IPR009030">
    <property type="entry name" value="Growth_fac_rcpt_cys_sf"/>
</dbReference>
<dbReference type="Pfam" id="PF00530">
    <property type="entry name" value="SRCR"/>
    <property type="match status" value="4"/>
</dbReference>
<evidence type="ECO:0000259" key="13">
    <source>
        <dbReference type="PROSITE" id="PS51233"/>
    </source>
</evidence>
<dbReference type="Pfam" id="PF06119">
    <property type="entry name" value="NIDO"/>
    <property type="match status" value="1"/>
</dbReference>
<dbReference type="InterPro" id="IPR018097">
    <property type="entry name" value="EGF_Ca-bd_CS"/>
</dbReference>
<feature type="domain" description="EGF-like" evidence="9">
    <location>
        <begin position="2847"/>
        <end position="2889"/>
    </location>
</feature>
<keyword evidence="15" id="KW-1185">Reference proteome</keyword>
<dbReference type="SMART" id="SM00202">
    <property type="entry name" value="SR"/>
    <property type="match status" value="4"/>
</dbReference>
<dbReference type="SUPFAM" id="SSF57184">
    <property type="entry name" value="Growth factor receptor domain"/>
    <property type="match status" value="2"/>
</dbReference>
<dbReference type="PANTHER" id="PTHR48071">
    <property type="entry name" value="SRCR DOMAIN-CONTAINING PROTEIN"/>
    <property type="match status" value="1"/>
</dbReference>
<dbReference type="CDD" id="cd00033">
    <property type="entry name" value="CCP"/>
    <property type="match status" value="4"/>
</dbReference>
<dbReference type="PROSITE" id="PS50923">
    <property type="entry name" value="SUSHI"/>
    <property type="match status" value="4"/>
</dbReference>
<evidence type="ECO:0000259" key="9">
    <source>
        <dbReference type="PROSITE" id="PS50026"/>
    </source>
</evidence>
<dbReference type="Gene3D" id="3.10.250.10">
    <property type="entry name" value="SRCR-like domain"/>
    <property type="match status" value="7"/>
</dbReference>
<dbReference type="PROSITE" id="PS50287">
    <property type="entry name" value="SRCR_2"/>
    <property type="match status" value="7"/>
</dbReference>
<feature type="disulfide bond" evidence="7">
    <location>
        <begin position="268"/>
        <end position="278"/>
    </location>
</feature>
<feature type="disulfide bond" evidence="6">
    <location>
        <begin position="2946"/>
        <end position="2963"/>
    </location>
</feature>
<dbReference type="Gene3D" id="2.10.25.10">
    <property type="entry name" value="Laminin"/>
    <property type="match status" value="8"/>
</dbReference>
<keyword evidence="2 6" id="KW-0245">EGF-like domain</keyword>
<dbReference type="InterPro" id="IPR003886">
    <property type="entry name" value="NIDO_dom"/>
</dbReference>
<dbReference type="InterPro" id="IPR000436">
    <property type="entry name" value="Sushi_SCR_CCP_dom"/>
</dbReference>
<dbReference type="SMART" id="SM00179">
    <property type="entry name" value="EGF_CA"/>
    <property type="match status" value="10"/>
</dbReference>
<feature type="disulfide bond" evidence="7">
    <location>
        <begin position="508"/>
        <end position="518"/>
    </location>
</feature>
<feature type="domain" description="SRCR" evidence="10">
    <location>
        <begin position="207"/>
        <end position="306"/>
    </location>
</feature>
<sequence length="3123" mass="346497">MNSVVLFYVNINVCQHLFSLKFCLLYCHKNIVLSECYSIFRSSLTAEILLKIWDSSYIMYCFSAITTRKKRYFYLPFLNAKSVSITGTHILNITDVRLVGGRGPNEGTVEIKAFGIWGTVCDDWWRWASDPAEMICRMLGINRLLFDRLFPSSVNGRDTECSGLEQIFYGTLDVLRTDDGISYHGKCASFEEVFDVSLLCQNDVEDIRLTDGPSGYIGRVEIRVEGQWGTVCGANANFNSASVICSMLGYAYLGHNVMEGACGWFARCDSEHTKFDECNQFGRTQTTGTLLRLDCGDCGTAGTFYGQIGYISDNGKTFSGNCDYGNSSFEVHMMCKDHIDDIRLVGGVRSSFGTVEIKVGECGLPSNFYGEVLNVSTDGRIMHGQCSSGDTWFPVEMECINGSWTYTQSSLICDKIGIDDIRLVDGMDAYSGRVEILIDGVWGTLCGSSFDSTTWDVVFASQTTLCPSWKMSVLSAEIVFTMGFRSFTALMQEDGEIEAPLFGITPVCTGLERHVNECGVVPGYNSYVQYNTSIHVLCTECGKLDTFDGHVREYNISSREVELICGALCPHPDYMTNADATNCNSNIMDVRLSGGSGPLDGRLEVFSVGEWGVVDQRLFTKTNDGQLVCSAFNSSFSGLLYQYISTEERVPLLFGRMLTCTDLLDNCVIEPYSDNLLGFGSCESVNSVGLLNTWAGHVIMTIDGVTDFWVDIAKLTPMGVRLFGGNSPYEGRLQVQAGGLWGSVDGQAFNEWEGEFVCSSLKKRLTSFVSVITENKTELVHFTDMSCVGPDNNFYLSYCKVTPYQLRDYFEYFIDLEQHVYQNGIQFALLNNQLNKTNDVSIICTDCGLPSIIGGKIDAYDFSTNTLTVDCGLICTGNLFLECFDNGSWSDIANCSSFCGTQNNIDLLHFTFGEVIVRKDDIPGTLIDNGIADVQFNAEMVDVNSSVVVQTTYNVDFQCNGMEYSLLECSYRTLDRCDSNAVYVSCIGNPPTNDVDLLHFTFGEVILKQDGIPGTICGDYFDTNELDVVCRDKWISESYNPWYSRTYFLSDVRLVDGNSPYSGRLEVFTMGSWATVVDSSPQWFSSGTVFCSRYDLLFSSYIIDTTREKKTKPAISSNIRCDSDQLSSCWYNPYSNNGDSPGDVSYNPTYTNIDECGPISVENGEIVDISADGSILAITCNFGSVYETLEVHCINGTWNGTSNCEIAGYPLLVRDIRLADGNGPFDGRVEIFVGDTWGTICSDGFDMLDADFLCQTLQRKYISFPSRSAQNFYRNFTNPRTSGPIFVDELDCSETETSINDCSFETMHDCTHLQDIYLNCSDCDDPTPSHGQSSNTDTSHGAETTISCDEGYILSGMSEIVCQYNNTWTSYPVCNIIECNEPQPEFAEIGGNGTKYGDTLVVRCLEGYEPDGGTTIYCMFTGEWSEWQTCTIKDCGKFQIPNAQVDFTEGTSAGSKAYIRCNSGYTLNGASEALCDESGSWNDEPTCSLIDCGDFHISNGQVDEMTGNQFGDTMRVSCSTGYDLVGFSVIICNADGAWSNDPHCRIKVPEFPYGEDNGDTILNTNAQCSQAVRFEPGIPVSDELHTRIFVCANGYITLGEAYASPSPPNDLDSIASKIILGPFYAVMAPSGFVYYRKYDILTSPTMRSFEDVLLLEDIIHKYGGEDNFEAKFVLFVTWKDKKPYQSIFKQNSISTFQLALATDGWNTFVLFSYPKDKMNWSVQRTQKVDVWVGISVRGKKLFIDQYSNTPPVLQTDKTAATKDLRGAMIKRLSDEDSVLQNYAMECIDWYTETKYKTIEIIDISSRLPDCPCNTFSLWRDPWFTLNWRWWWWGNIDCIDMLPSERFSPYGKECCYDARSGLWISDEFPQAGGLYHHHPRTFPKEHIKTDSGPKDSCCVKSDFCHLYYELHPVGDCYRESWFNFGFFWGDPHIRTLDGKTFIFNGLGEYVLLMIRTNKTDVDLQARTKRAVKADGSLSQATIFTAFAAKDNFGARFHVELNTTDDGLVLYGNGADLTERFGTEKSFSFFPTGGNISMYRENDTLKIAFIESDVSFEITFGVGMLSLNAIVGKQYKGKTLGLLGNFDDKPDNDFVTPDNVVLAPNISESSIFQYGQSWEVTNTNSAFIYKDNEDHQTYQNNSFTPKFLSDADPEIVQNAIETCGEENIACTFDLVFTEDKSVAENTLERDMKSIELKVDNEKRTPKLQTCGSVWIHPGEATSCSIDYDDDTVEISIMDYNTTVANNVILNIDETEKTLSISAAGHSPSFDIRMTARNVDNMWSPIATVVVHYCTGCSEHGVCSNVTRVDARNTDLFKYMACVCEEQFNGTDCEDDFDGCASSPCSLGRTCSDIYNHSAGGSSYTCGGCPNGYIVDNNNCADINECQTNVSVCEQDCVNTDGSFQCSCNSGYRLSGNRRSCSDTDYDPCLSADLDCRNTSGCTLNLANVTTCFCEDGFELDATGLNCKDVNECNRGACQQVCSNTVGGFECSCYQGYRIDGKTECIPCESPYYGINCSIQCACSSRGTRECNSVRGCVCEVGWKGNTCDDDVNECEDNPNICADPLTRYIDECELVSDPCLTLFNLTCEHYCVITDNNAQCRCEPGYELGIDQQTCIGCECKNGWTGTSCEIDLNECETDHHDCDKYNDTSRTCVNTPGSFSCACRNGYHTVGGLIKCAECESGFYGFECQSTCPCNQTNTVSCNSISGNCTCMQGWTNEYCDENVNECVSDTYTCPENSDCIDTDGNYICRCRTGYLKTGDNKCTNIDECLDTSVCDQNCVNFIGGYNCSCEHGFTLADDNKTCSECESWRYGENCTESCDCDNARSCDRATGECDCKQGWTSAKCDEDINECENVSLFECMDHSFCLNTDGGYLCVCERGYQQTEDETCSVCPEWSFGYGCKKQCACKHATSATCHHETGACTCIEGWTGNECSEDVNECVETPDICDNTANTKCVNVDATYQCECKDGYTDVSGLCADIDECLEDPCNQECTNTDGTCTDNTFGTNCFGACNCESSNVENASQFCDTITKVKRQKPQQLRDLFTPYTAKQFTIVIYKISAGSLIVNFTVMFDDKNVDKNDKAAIAKAFVDLNAGKEIVVDGETFAAKLVMIRLQGPILPWLLA</sequence>
<evidence type="ECO:0000259" key="12">
    <source>
        <dbReference type="PROSITE" id="PS50923"/>
    </source>
</evidence>
<dbReference type="Pfam" id="PF00084">
    <property type="entry name" value="Sushi"/>
    <property type="match status" value="4"/>
</dbReference>
<dbReference type="Gene3D" id="2.170.300.10">
    <property type="entry name" value="Tie2 ligand-binding domain superfamily"/>
    <property type="match status" value="1"/>
</dbReference>
<evidence type="ECO:0000256" key="8">
    <source>
        <dbReference type="PROSITE-ProRule" id="PRU00302"/>
    </source>
</evidence>
<feature type="domain" description="AMOP" evidence="11">
    <location>
        <begin position="1778"/>
        <end position="1910"/>
    </location>
</feature>
<evidence type="ECO:0000313" key="14">
    <source>
        <dbReference type="EMBL" id="WAR23702.1"/>
    </source>
</evidence>
<dbReference type="SUPFAM" id="SSF57535">
    <property type="entry name" value="Complement control module/SCR domain"/>
    <property type="match status" value="4"/>
</dbReference>
<dbReference type="InterPro" id="IPR005533">
    <property type="entry name" value="AMOP_dom"/>
</dbReference>
<feature type="domain" description="SRCR" evidence="10">
    <location>
        <begin position="590"/>
        <end position="693"/>
    </location>
</feature>
<evidence type="ECO:0000256" key="6">
    <source>
        <dbReference type="PROSITE-ProRule" id="PRU00076"/>
    </source>
</evidence>
<feature type="domain" description="Sushi" evidence="12">
    <location>
        <begin position="1321"/>
        <end position="1376"/>
    </location>
</feature>
<evidence type="ECO:0000259" key="11">
    <source>
        <dbReference type="PROSITE" id="PS50856"/>
    </source>
</evidence>
<keyword evidence="5 7" id="KW-1015">Disulfide bond</keyword>
<evidence type="ECO:0000313" key="15">
    <source>
        <dbReference type="Proteomes" id="UP001164746"/>
    </source>
</evidence>
<dbReference type="SMART" id="SM00181">
    <property type="entry name" value="EGF"/>
    <property type="match status" value="13"/>
</dbReference>
<gene>
    <name evidence="14" type="ORF">MAR_037371</name>
</gene>
<feature type="domain" description="SRCR" evidence="10">
    <location>
        <begin position="421"/>
        <end position="539"/>
    </location>
</feature>
<evidence type="ECO:0000256" key="4">
    <source>
        <dbReference type="ARBA" id="ARBA00023136"/>
    </source>
</evidence>
<dbReference type="PRINTS" id="PR00011">
    <property type="entry name" value="EGFLAMININ"/>
</dbReference>
<dbReference type="InterPro" id="IPR036772">
    <property type="entry name" value="SRCR-like_dom_sf"/>
</dbReference>